<gene>
    <name evidence="5" type="ORF">CSUI_001773</name>
</gene>
<evidence type="ECO:0000259" key="4">
    <source>
        <dbReference type="PROSITE" id="PS50948"/>
    </source>
</evidence>
<dbReference type="SMART" id="SM00223">
    <property type="entry name" value="APPLE"/>
    <property type="match status" value="1"/>
</dbReference>
<accession>A0A2C6KW92</accession>
<dbReference type="Pfam" id="PF00024">
    <property type="entry name" value="PAN_1"/>
    <property type="match status" value="2"/>
</dbReference>
<dbReference type="InterPro" id="IPR000177">
    <property type="entry name" value="Apple"/>
</dbReference>
<dbReference type="GO" id="GO:0005576">
    <property type="term" value="C:extracellular region"/>
    <property type="evidence" value="ECO:0007669"/>
    <property type="project" value="InterPro"/>
</dbReference>
<keyword evidence="3" id="KW-0812">Transmembrane</keyword>
<dbReference type="Proteomes" id="UP000221165">
    <property type="component" value="Unassembled WGS sequence"/>
</dbReference>
<keyword evidence="6" id="KW-1185">Reference proteome</keyword>
<evidence type="ECO:0000313" key="6">
    <source>
        <dbReference type="Proteomes" id="UP000221165"/>
    </source>
</evidence>
<dbReference type="Gene3D" id="3.50.4.10">
    <property type="entry name" value="Hepatocyte Growth Factor"/>
    <property type="match status" value="2"/>
</dbReference>
<proteinExistence type="predicted"/>
<dbReference type="GO" id="GO:0006508">
    <property type="term" value="P:proteolysis"/>
    <property type="evidence" value="ECO:0007669"/>
    <property type="project" value="InterPro"/>
</dbReference>
<keyword evidence="1" id="KW-0677">Repeat</keyword>
<reference evidence="5 6" key="1">
    <citation type="journal article" date="2017" name="Int. J. Parasitol.">
        <title>The genome of the protozoan parasite Cystoisospora suis and a reverse vaccinology approach to identify vaccine candidates.</title>
        <authorList>
            <person name="Palmieri N."/>
            <person name="Shrestha A."/>
            <person name="Ruttkowski B."/>
            <person name="Beck T."/>
            <person name="Vogl C."/>
            <person name="Tomley F."/>
            <person name="Blake D.P."/>
            <person name="Joachim A."/>
        </authorList>
    </citation>
    <scope>NUCLEOTIDE SEQUENCE [LARGE SCALE GENOMIC DNA]</scope>
    <source>
        <strain evidence="5 6">Wien I</strain>
    </source>
</reference>
<dbReference type="PROSITE" id="PS50948">
    <property type="entry name" value="PAN"/>
    <property type="match status" value="1"/>
</dbReference>
<dbReference type="AlphaFoldDB" id="A0A2C6KW92"/>
<dbReference type="VEuPathDB" id="ToxoDB:CSUI_001773"/>
<evidence type="ECO:0000313" key="5">
    <source>
        <dbReference type="EMBL" id="PHJ24370.1"/>
    </source>
</evidence>
<dbReference type="EMBL" id="MIGC01000708">
    <property type="protein sequence ID" value="PHJ24370.1"/>
    <property type="molecule type" value="Genomic_DNA"/>
</dbReference>
<dbReference type="OrthoDB" id="328076at2759"/>
<evidence type="ECO:0000256" key="2">
    <source>
        <dbReference type="ARBA" id="ARBA00023157"/>
    </source>
</evidence>
<evidence type="ECO:0000256" key="3">
    <source>
        <dbReference type="SAM" id="Phobius"/>
    </source>
</evidence>
<dbReference type="RefSeq" id="XP_067926043.1">
    <property type="nucleotide sequence ID" value="XM_068061978.1"/>
</dbReference>
<dbReference type="InterPro" id="IPR003609">
    <property type="entry name" value="Pan_app"/>
</dbReference>
<dbReference type="GeneID" id="94425189"/>
<protein>
    <submittedName>
        <fullName evidence="5">Pan apple domain-containing protein</fullName>
    </submittedName>
</protein>
<keyword evidence="3" id="KW-0472">Membrane</keyword>
<name>A0A2C6KW92_9APIC</name>
<keyword evidence="3" id="KW-1133">Transmembrane helix</keyword>
<dbReference type="CDD" id="cd01100">
    <property type="entry name" value="APPLE_Factor_XI_like"/>
    <property type="match status" value="1"/>
</dbReference>
<feature type="domain" description="Apple" evidence="4">
    <location>
        <begin position="157"/>
        <end position="239"/>
    </location>
</feature>
<keyword evidence="2" id="KW-1015">Disulfide bond</keyword>
<sequence length="256" mass="28276">MMPPYPSSFFHVFPSCTPAVVLIVLAGVLRARVNGLRHEGHHLLLREQYQGAGLHEFEGTSVVQRGVSAVQKHSASVGDECFWADSTTTDYNVLRLQMEVNAGSVIESVKECQKKCRETSKCTMITYSKKTKICNIKMNYVPQLKRSRGEITVRAECDLPGGSDAFTEVGGCYRKDIGSANADITYVSTDSVEACQNECRQITNCTHFTYNVAENVCRPKSGKPTWKAYKGDLSATRDCNLRGERSVQALHGSLPP</sequence>
<evidence type="ECO:0000256" key="1">
    <source>
        <dbReference type="ARBA" id="ARBA00022737"/>
    </source>
</evidence>
<feature type="transmembrane region" description="Helical" evidence="3">
    <location>
        <begin position="12"/>
        <end position="29"/>
    </location>
</feature>
<comment type="caution">
    <text evidence="5">The sequence shown here is derived from an EMBL/GenBank/DDBJ whole genome shotgun (WGS) entry which is preliminary data.</text>
</comment>
<organism evidence="5 6">
    <name type="scientific">Cystoisospora suis</name>
    <dbReference type="NCBI Taxonomy" id="483139"/>
    <lineage>
        <taxon>Eukaryota</taxon>
        <taxon>Sar</taxon>
        <taxon>Alveolata</taxon>
        <taxon>Apicomplexa</taxon>
        <taxon>Conoidasida</taxon>
        <taxon>Coccidia</taxon>
        <taxon>Eucoccidiorida</taxon>
        <taxon>Eimeriorina</taxon>
        <taxon>Sarcocystidae</taxon>
        <taxon>Cystoisospora</taxon>
    </lineage>
</organism>